<dbReference type="CDD" id="cd01146">
    <property type="entry name" value="FhuD"/>
    <property type="match status" value="1"/>
</dbReference>
<dbReference type="InterPro" id="IPR002491">
    <property type="entry name" value="ABC_transptr_periplasmic_BD"/>
</dbReference>
<dbReference type="OrthoDB" id="9793175at2"/>
<organism evidence="8 9">
    <name type="scientific">Sediminicurvatus halobius</name>
    <dbReference type="NCBI Taxonomy" id="2182432"/>
    <lineage>
        <taxon>Bacteria</taxon>
        <taxon>Pseudomonadati</taxon>
        <taxon>Pseudomonadota</taxon>
        <taxon>Gammaproteobacteria</taxon>
        <taxon>Chromatiales</taxon>
        <taxon>Ectothiorhodospiraceae</taxon>
        <taxon>Sediminicurvatus</taxon>
    </lineage>
</organism>
<dbReference type="GO" id="GO:1901678">
    <property type="term" value="P:iron coordination entity transport"/>
    <property type="evidence" value="ECO:0007669"/>
    <property type="project" value="UniProtKB-ARBA"/>
</dbReference>
<keyword evidence="4" id="KW-0408">Iron</keyword>
<sequence>MRALILLLLLAPGLATAAEGWPRVIEHPLGETRLPAPPQRVVALEVGQNVDMLLALGLPPVGSITYGLAAADQPAAWPPAIAAQAAAAGIRSVGSPGQVDLEAIAVLEPDLIIANEWGGHEAYAALSRIAPTITLPFERHFVPPLRALARALGREARAEAWIARYTARTLELHEALAGTEVAIVRPRLQSVWMYGPPSNAGRVLGEAGVRVQPLPPGASFTADAPGAIGELSLERLPAITAPHLFVILYNLEHHDGLQGYLRGPLWQRLPAVEAGNVHGVEGIAWTNHGPIGALQMLEEAAAALTGEVP</sequence>
<dbReference type="GO" id="GO:0030288">
    <property type="term" value="C:outer membrane-bounded periplasmic space"/>
    <property type="evidence" value="ECO:0007669"/>
    <property type="project" value="TreeGrafter"/>
</dbReference>
<evidence type="ECO:0000256" key="1">
    <source>
        <dbReference type="ARBA" id="ARBA00004196"/>
    </source>
</evidence>
<dbReference type="PANTHER" id="PTHR30532:SF24">
    <property type="entry name" value="FERRIC ENTEROBACTIN-BINDING PERIPLASMIC PROTEIN FEPB"/>
    <property type="match status" value="1"/>
</dbReference>
<dbReference type="EMBL" id="QFFI01000013">
    <property type="protein sequence ID" value="PWG63137.1"/>
    <property type="molecule type" value="Genomic_DNA"/>
</dbReference>
<name>A0A2U2N246_9GAMM</name>
<dbReference type="AlphaFoldDB" id="A0A2U2N246"/>
<feature type="domain" description="Fe/B12 periplasmic-binding" evidence="7">
    <location>
        <begin position="41"/>
        <end position="308"/>
    </location>
</feature>
<keyword evidence="5 6" id="KW-0732">Signal</keyword>
<evidence type="ECO:0000259" key="7">
    <source>
        <dbReference type="PROSITE" id="PS50983"/>
    </source>
</evidence>
<accession>A0A2U2N246</accession>
<comment type="similarity">
    <text evidence="2">Belongs to the bacterial solute-binding protein 8 family.</text>
</comment>
<protein>
    <recommendedName>
        <fullName evidence="7">Fe/B12 periplasmic-binding domain-containing protein</fullName>
    </recommendedName>
</protein>
<dbReference type="Gene3D" id="3.40.50.1980">
    <property type="entry name" value="Nitrogenase molybdenum iron protein domain"/>
    <property type="match status" value="2"/>
</dbReference>
<keyword evidence="9" id="KW-1185">Reference proteome</keyword>
<dbReference type="PROSITE" id="PS50983">
    <property type="entry name" value="FE_B12_PBP"/>
    <property type="match status" value="1"/>
</dbReference>
<keyword evidence="4" id="KW-0410">Iron transport</keyword>
<keyword evidence="3" id="KW-0813">Transport</keyword>
<reference evidence="8 9" key="1">
    <citation type="submission" date="2018-05" db="EMBL/GenBank/DDBJ databases">
        <title>Spiribacter halobius sp. nov., a moderately halophilic bacterium isolated from marine solar saltern.</title>
        <authorList>
            <person name="Zheng W.-S."/>
            <person name="Lu D.-C."/>
            <person name="Du Z.-J."/>
        </authorList>
    </citation>
    <scope>NUCLEOTIDE SEQUENCE [LARGE SCALE GENOMIC DNA]</scope>
    <source>
        <strain evidence="8 9">E85</strain>
    </source>
</reference>
<dbReference type="SUPFAM" id="SSF53807">
    <property type="entry name" value="Helical backbone' metal receptor"/>
    <property type="match status" value="1"/>
</dbReference>
<evidence type="ECO:0000256" key="6">
    <source>
        <dbReference type="SAM" id="SignalP"/>
    </source>
</evidence>
<gene>
    <name evidence="8" type="ORF">DEM34_09820</name>
</gene>
<dbReference type="InterPro" id="IPR051313">
    <property type="entry name" value="Bact_iron-sidero_bind"/>
</dbReference>
<keyword evidence="4" id="KW-0406">Ion transport</keyword>
<comment type="caution">
    <text evidence="8">The sequence shown here is derived from an EMBL/GenBank/DDBJ whole genome shotgun (WGS) entry which is preliminary data.</text>
</comment>
<feature type="signal peptide" evidence="6">
    <location>
        <begin position="1"/>
        <end position="17"/>
    </location>
</feature>
<feature type="chain" id="PRO_5015730821" description="Fe/B12 periplasmic-binding domain-containing protein" evidence="6">
    <location>
        <begin position="18"/>
        <end position="309"/>
    </location>
</feature>
<dbReference type="Pfam" id="PF01497">
    <property type="entry name" value="Peripla_BP_2"/>
    <property type="match status" value="1"/>
</dbReference>
<dbReference type="PANTHER" id="PTHR30532">
    <property type="entry name" value="IRON III DICITRATE-BINDING PERIPLASMIC PROTEIN"/>
    <property type="match status" value="1"/>
</dbReference>
<evidence type="ECO:0000313" key="8">
    <source>
        <dbReference type="EMBL" id="PWG63137.1"/>
    </source>
</evidence>
<dbReference type="Proteomes" id="UP000245474">
    <property type="component" value="Unassembled WGS sequence"/>
</dbReference>
<proteinExistence type="inferred from homology"/>
<comment type="subcellular location">
    <subcellularLocation>
        <location evidence="1">Cell envelope</location>
    </subcellularLocation>
</comment>
<evidence type="ECO:0000256" key="4">
    <source>
        <dbReference type="ARBA" id="ARBA00022496"/>
    </source>
</evidence>
<dbReference type="RefSeq" id="WP_109678637.1">
    <property type="nucleotide sequence ID" value="NZ_CP086615.1"/>
</dbReference>
<evidence type="ECO:0000256" key="3">
    <source>
        <dbReference type="ARBA" id="ARBA00022448"/>
    </source>
</evidence>
<evidence type="ECO:0000313" key="9">
    <source>
        <dbReference type="Proteomes" id="UP000245474"/>
    </source>
</evidence>
<evidence type="ECO:0000256" key="2">
    <source>
        <dbReference type="ARBA" id="ARBA00008814"/>
    </source>
</evidence>
<evidence type="ECO:0000256" key="5">
    <source>
        <dbReference type="ARBA" id="ARBA00022729"/>
    </source>
</evidence>